<comment type="caution">
    <text evidence="1">The sequence shown here is derived from an EMBL/GenBank/DDBJ whole genome shotgun (WGS) entry which is preliminary data.</text>
</comment>
<accession>A0ACC3TTD2</accession>
<reference evidence="2" key="1">
    <citation type="journal article" date="2024" name="Front. Bioeng. Biotechnol.">
        <title>Genome-scale model development and genomic sequencing of the oleaginous clade Lipomyces.</title>
        <authorList>
            <person name="Czajka J.J."/>
            <person name="Han Y."/>
            <person name="Kim J."/>
            <person name="Mondo S.J."/>
            <person name="Hofstad B.A."/>
            <person name="Robles A."/>
            <person name="Haridas S."/>
            <person name="Riley R."/>
            <person name="LaButti K."/>
            <person name="Pangilinan J."/>
            <person name="Andreopoulos W."/>
            <person name="Lipzen A."/>
            <person name="Yan J."/>
            <person name="Wang M."/>
            <person name="Ng V."/>
            <person name="Grigoriev I.V."/>
            <person name="Spatafora J.W."/>
            <person name="Magnuson J.K."/>
            <person name="Baker S.E."/>
            <person name="Pomraning K.R."/>
        </authorList>
    </citation>
    <scope>NUCLEOTIDE SEQUENCE [LARGE SCALE GENOMIC DNA]</scope>
    <source>
        <strain evidence="2">CBS 10300</strain>
    </source>
</reference>
<dbReference type="EMBL" id="MU970055">
    <property type="protein sequence ID" value="KAK9323970.1"/>
    <property type="molecule type" value="Genomic_DNA"/>
</dbReference>
<name>A0ACC3TTD2_9ASCO</name>
<gene>
    <name evidence="1" type="ORF">V1517DRAFT_318916</name>
</gene>
<organism evidence="1 2">
    <name type="scientific">Lipomyces orientalis</name>
    <dbReference type="NCBI Taxonomy" id="1233043"/>
    <lineage>
        <taxon>Eukaryota</taxon>
        <taxon>Fungi</taxon>
        <taxon>Dikarya</taxon>
        <taxon>Ascomycota</taxon>
        <taxon>Saccharomycotina</taxon>
        <taxon>Lipomycetes</taxon>
        <taxon>Lipomycetales</taxon>
        <taxon>Lipomycetaceae</taxon>
        <taxon>Lipomyces</taxon>
    </lineage>
</organism>
<proteinExistence type="predicted"/>
<dbReference type="Proteomes" id="UP001489719">
    <property type="component" value="Unassembled WGS sequence"/>
</dbReference>
<keyword evidence="2" id="KW-1185">Reference proteome</keyword>
<evidence type="ECO:0000313" key="2">
    <source>
        <dbReference type="Proteomes" id="UP001489719"/>
    </source>
</evidence>
<sequence>MTTSAGTMSSLRPYYQRPELVFHNGVPDLAITKAGNGTSSNTSDLGGGGLLGLNSSRADTILADLDYADYLELPNTSELVRGLTNAMLTRYSSTFLAQPFEVAKMVLQCGKYDKPRTRTESSPSIGRDSSAIKKDPSQKRGRRGQIDDIDTFEIDDLDDETDEVQYFSTPGESSSRQSVKPKRAGSVSSSGSAESSSSRGSTSKRNNAGRAMQRRKSEPAAEIYQIGSHRPYLLGAMGALWTKDGPWGVWRGTNVTFVQNIMFTTLESWLSAFFSAVLSLPDPALLEIADSSHPLVSLVASVAATTLTALVLSPLDIVRTKLVLTPSDAQPRSIVASLQCLPSLTCPSDLLLPTTLLAAVPKLISRGTPYLLRTKWGVEQYATPMLFSVLSLASSVTELFVRLPLETVLRRGQLAYVGVQRAMVPVGPYNGMFGTIWNIISSEDNGDSGLEGLWRGWRVGMLGIFGTWGFGGLRSRTLAYSGREERF</sequence>
<protein>
    <submittedName>
        <fullName evidence="1">Mitochondrial carrier domain-containing protein</fullName>
    </submittedName>
</protein>
<evidence type="ECO:0000313" key="1">
    <source>
        <dbReference type="EMBL" id="KAK9323970.1"/>
    </source>
</evidence>